<dbReference type="Gene3D" id="3.15.20.10">
    <property type="entry name" value="Bactericidal permeability-increasing protein, domain 2"/>
    <property type="match status" value="1"/>
</dbReference>
<dbReference type="Pfam" id="PF02886">
    <property type="entry name" value="LBP_BPI_CETP_C"/>
    <property type="match status" value="1"/>
</dbReference>
<evidence type="ECO:0000313" key="3">
    <source>
        <dbReference type="RefSeq" id="XP_057384303.1"/>
    </source>
</evidence>
<feature type="domain" description="Lipid-binding serum glycoprotein C-terminal" evidence="1">
    <location>
        <begin position="1"/>
        <end position="49"/>
    </location>
</feature>
<gene>
    <name evidence="3" type="primary">LOC130704816</name>
</gene>
<evidence type="ECO:0000259" key="1">
    <source>
        <dbReference type="Pfam" id="PF02886"/>
    </source>
</evidence>
<evidence type="ECO:0000313" key="2">
    <source>
        <dbReference type="Proteomes" id="UP001652580"/>
    </source>
</evidence>
<dbReference type="InterPro" id="IPR001124">
    <property type="entry name" value="Lipid-bd_serum_glycop_C"/>
</dbReference>
<name>A0ABM3S388_BALAC</name>
<dbReference type="SUPFAM" id="SSF55394">
    <property type="entry name" value="Bactericidal permeability-increasing protein, BPI"/>
    <property type="match status" value="1"/>
</dbReference>
<keyword evidence="2" id="KW-1185">Reference proteome</keyword>
<accession>A0ABM3S388</accession>
<proteinExistence type="predicted"/>
<organism evidence="2 3">
    <name type="scientific">Balaenoptera acutorostrata</name>
    <name type="common">Common minke whale</name>
    <name type="synonym">Balaena rostrata</name>
    <dbReference type="NCBI Taxonomy" id="9767"/>
    <lineage>
        <taxon>Eukaryota</taxon>
        <taxon>Metazoa</taxon>
        <taxon>Chordata</taxon>
        <taxon>Craniata</taxon>
        <taxon>Vertebrata</taxon>
        <taxon>Euteleostomi</taxon>
        <taxon>Mammalia</taxon>
        <taxon>Eutheria</taxon>
        <taxon>Laurasiatheria</taxon>
        <taxon>Artiodactyla</taxon>
        <taxon>Whippomorpha</taxon>
        <taxon>Cetacea</taxon>
        <taxon>Mysticeti</taxon>
        <taxon>Balaenopteridae</taxon>
        <taxon>Balaenoptera</taxon>
    </lineage>
</organism>
<dbReference type="InterPro" id="IPR017943">
    <property type="entry name" value="Bactericidal_perm-incr_a/b_dom"/>
</dbReference>
<sequence>MELEFETSPQSAPFLMFTPGNVTLMPVMDIQAFALLPNSSGRKPLFQLRAPLGHQLGFRVELFSDAATGIHSSVAVWTSSPVLMLP</sequence>
<dbReference type="Proteomes" id="UP001652580">
    <property type="component" value="Chromosome 15"/>
</dbReference>
<protein>
    <submittedName>
        <fullName evidence="3">Lipopolysaccharide-binding protein-like</fullName>
    </submittedName>
</protein>
<dbReference type="GeneID" id="130704816"/>
<dbReference type="RefSeq" id="XP_057384303.1">
    <property type="nucleotide sequence ID" value="XM_057528320.1"/>
</dbReference>
<reference evidence="3" key="1">
    <citation type="submission" date="2025-08" db="UniProtKB">
        <authorList>
            <consortium name="RefSeq"/>
        </authorList>
    </citation>
    <scope>IDENTIFICATION</scope>
</reference>